<evidence type="ECO:0000256" key="2">
    <source>
        <dbReference type="ARBA" id="ARBA00023186"/>
    </source>
</evidence>
<comment type="function">
    <text evidence="3">Required for maturation of urease via the functional incorporation of the urease nickel metallocenter.</text>
</comment>
<dbReference type="PANTHER" id="PTHR33643:SF1">
    <property type="entry name" value="UREASE ACCESSORY PROTEIN D"/>
    <property type="match status" value="1"/>
</dbReference>
<keyword evidence="5" id="KW-1185">Reference proteome</keyword>
<gene>
    <name evidence="3" type="primary">ureD</name>
    <name evidence="4" type="ORF">SAMN06265374_3254</name>
</gene>
<name>A0ABY1PB22_9HYPH</name>
<dbReference type="Proteomes" id="UP001157914">
    <property type="component" value="Unassembled WGS sequence"/>
</dbReference>
<dbReference type="HAMAP" id="MF_01384">
    <property type="entry name" value="UreD"/>
    <property type="match status" value="1"/>
</dbReference>
<dbReference type="Pfam" id="PF01774">
    <property type="entry name" value="UreD"/>
    <property type="match status" value="1"/>
</dbReference>
<sequence>MIEIASCIGTARRRNLFRRERWTSNQDELRGTSGVYDAGLTTLSAPRQAAMQRVNGVGRVGFAYSNGQTRLSDLYQSGAAKIRLPKVYDQAATAVLINTAGGLTGGDRLSLSARVGAGAHAIVTTQTAERAYRSLGTSAEMTSTLTVADGGLLEWLPQEAILFDHSNIQRTVRADLTGNARLLMCEGFVLGRAAMGETLTKLTFKDSWRISRDGRLVFADDVRLDDDPAASMLGKATGGGGLAVATVLDCRLDAEDHIAHARASLAPCGTSDVAAAASAWNGVLLVRMVGRSGHALRKTLTTFLTHYRAAQLPRVWSC</sequence>
<protein>
    <recommendedName>
        <fullName evidence="3">Urease accessory protein UreD</fullName>
    </recommendedName>
</protein>
<dbReference type="InterPro" id="IPR002669">
    <property type="entry name" value="UreD"/>
</dbReference>
<proteinExistence type="inferred from homology"/>
<evidence type="ECO:0000256" key="1">
    <source>
        <dbReference type="ARBA" id="ARBA00007177"/>
    </source>
</evidence>
<keyword evidence="3" id="KW-0963">Cytoplasm</keyword>
<comment type="subunit">
    <text evidence="3">UreD, UreF and UreG form a complex that acts as a GTP-hydrolysis-dependent molecular chaperone, activating the urease apoprotein by helping to assemble the nickel containing metallocenter of UreC. The UreE protein probably delivers the nickel.</text>
</comment>
<comment type="similarity">
    <text evidence="1 3">Belongs to the UreD family.</text>
</comment>
<comment type="subcellular location">
    <subcellularLocation>
        <location evidence="3">Cytoplasm</location>
    </subcellularLocation>
</comment>
<comment type="caution">
    <text evidence="4">The sequence shown here is derived from an EMBL/GenBank/DDBJ whole genome shotgun (WGS) entry which is preliminary data.</text>
</comment>
<evidence type="ECO:0000313" key="5">
    <source>
        <dbReference type="Proteomes" id="UP001157914"/>
    </source>
</evidence>
<keyword evidence="2 3" id="KW-0143">Chaperone</keyword>
<dbReference type="PANTHER" id="PTHR33643">
    <property type="entry name" value="UREASE ACCESSORY PROTEIN D"/>
    <property type="match status" value="1"/>
</dbReference>
<evidence type="ECO:0000256" key="3">
    <source>
        <dbReference type="HAMAP-Rule" id="MF_01384"/>
    </source>
</evidence>
<organism evidence="4 5">
    <name type="scientific">Roseibium denhamense</name>
    <dbReference type="NCBI Taxonomy" id="76305"/>
    <lineage>
        <taxon>Bacteria</taxon>
        <taxon>Pseudomonadati</taxon>
        <taxon>Pseudomonadota</taxon>
        <taxon>Alphaproteobacteria</taxon>
        <taxon>Hyphomicrobiales</taxon>
        <taxon>Stappiaceae</taxon>
        <taxon>Roseibium</taxon>
    </lineage>
</organism>
<reference evidence="4 5" key="1">
    <citation type="submission" date="2017-05" db="EMBL/GenBank/DDBJ databases">
        <authorList>
            <person name="Varghese N."/>
            <person name="Submissions S."/>
        </authorList>
    </citation>
    <scope>NUCLEOTIDE SEQUENCE [LARGE SCALE GENOMIC DNA]</scope>
    <source>
        <strain evidence="4 5">DSM 15949</strain>
    </source>
</reference>
<keyword evidence="3" id="KW-0996">Nickel insertion</keyword>
<evidence type="ECO:0000313" key="4">
    <source>
        <dbReference type="EMBL" id="SMP30444.1"/>
    </source>
</evidence>
<accession>A0ABY1PB22</accession>
<dbReference type="EMBL" id="FXTT01000004">
    <property type="protein sequence ID" value="SMP30444.1"/>
    <property type="molecule type" value="Genomic_DNA"/>
</dbReference>